<dbReference type="AlphaFoldDB" id="A0A1F5E6M0"/>
<evidence type="ECO:0000313" key="1">
    <source>
        <dbReference type="EMBL" id="OGD63023.1"/>
    </source>
</evidence>
<dbReference type="Proteomes" id="UP000177006">
    <property type="component" value="Unassembled WGS sequence"/>
</dbReference>
<protein>
    <submittedName>
        <fullName evidence="1">Uncharacterized protein</fullName>
    </submittedName>
</protein>
<organism evidence="1 2">
    <name type="scientific">Candidatus Beckwithbacteria bacterium RBG_13_42_9</name>
    <dbReference type="NCBI Taxonomy" id="1797457"/>
    <lineage>
        <taxon>Bacteria</taxon>
        <taxon>Candidatus Beckwithiibacteriota</taxon>
    </lineage>
</organism>
<comment type="caution">
    <text evidence="1">The sequence shown here is derived from an EMBL/GenBank/DDBJ whole genome shotgun (WGS) entry which is preliminary data.</text>
</comment>
<dbReference type="STRING" id="1797457.A2160_05250"/>
<sequence length="126" mass="14151">MGAPEVMAYFSPEQLKMMMAREAVLKICQTGVAYPPTAEIWADACGLTFDNEMGKSQADARVQAYNDLTRMFNKGDILGLIFSYLERTELINRDVSVASLAAQLIMFGDFEKIQQKVAAEKKMRKK</sequence>
<reference evidence="1 2" key="1">
    <citation type="journal article" date="2016" name="Nat. Commun.">
        <title>Thousands of microbial genomes shed light on interconnected biogeochemical processes in an aquifer system.</title>
        <authorList>
            <person name="Anantharaman K."/>
            <person name="Brown C.T."/>
            <person name="Hug L.A."/>
            <person name="Sharon I."/>
            <person name="Castelle C.J."/>
            <person name="Probst A.J."/>
            <person name="Thomas B.C."/>
            <person name="Singh A."/>
            <person name="Wilkins M.J."/>
            <person name="Karaoz U."/>
            <person name="Brodie E.L."/>
            <person name="Williams K.H."/>
            <person name="Hubbard S.S."/>
            <person name="Banfield J.F."/>
        </authorList>
    </citation>
    <scope>NUCLEOTIDE SEQUENCE [LARGE SCALE GENOMIC DNA]</scope>
</reference>
<proteinExistence type="predicted"/>
<evidence type="ECO:0000313" key="2">
    <source>
        <dbReference type="Proteomes" id="UP000177006"/>
    </source>
</evidence>
<accession>A0A1F5E6M0</accession>
<gene>
    <name evidence="1" type="ORF">A2160_05250</name>
</gene>
<dbReference type="EMBL" id="MEZK01000013">
    <property type="protein sequence ID" value="OGD63023.1"/>
    <property type="molecule type" value="Genomic_DNA"/>
</dbReference>
<name>A0A1F5E6M0_9BACT</name>